<name>A0ABT8YQM0_9HYPH</name>
<sequence length="157" mass="17863">MTDAPKNKLAQDAFLPRNTRRSLPIALLRAREAVMSHFRPMLSAHDITEQQWRVIRLLAEQETVDASEMADKAFILAPSLTRIIRSLEERGIIAKLKDENDGRRVLLKITPAGMAIINEVAPESRLIYDRLEKQFGREKIDLLLDLLDEVSTFNEGA</sequence>
<dbReference type="SUPFAM" id="SSF46785">
    <property type="entry name" value="Winged helix' DNA-binding domain"/>
    <property type="match status" value="1"/>
</dbReference>
<evidence type="ECO:0000259" key="1">
    <source>
        <dbReference type="PROSITE" id="PS50995"/>
    </source>
</evidence>
<gene>
    <name evidence="2" type="primary">hpaR</name>
    <name evidence="2" type="ORF">Q4481_18345</name>
</gene>
<evidence type="ECO:0000313" key="2">
    <source>
        <dbReference type="EMBL" id="MDO6965924.1"/>
    </source>
</evidence>
<keyword evidence="3" id="KW-1185">Reference proteome</keyword>
<dbReference type="PANTHER" id="PTHR33164">
    <property type="entry name" value="TRANSCRIPTIONAL REGULATOR, MARR FAMILY"/>
    <property type="match status" value="1"/>
</dbReference>
<dbReference type="PANTHER" id="PTHR33164:SF13">
    <property type="entry name" value="4-HYDROXYPHENYLACETATE CATABOLISM PROTEIN"/>
    <property type="match status" value="1"/>
</dbReference>
<organism evidence="2 3">
    <name type="scientific">Rhizobium alvei</name>
    <dbReference type="NCBI Taxonomy" id="1132659"/>
    <lineage>
        <taxon>Bacteria</taxon>
        <taxon>Pseudomonadati</taxon>
        <taxon>Pseudomonadota</taxon>
        <taxon>Alphaproteobacteria</taxon>
        <taxon>Hyphomicrobiales</taxon>
        <taxon>Rhizobiaceae</taxon>
        <taxon>Rhizobium/Agrobacterium group</taxon>
        <taxon>Rhizobium</taxon>
    </lineage>
</organism>
<dbReference type="InterPro" id="IPR036390">
    <property type="entry name" value="WH_DNA-bd_sf"/>
</dbReference>
<dbReference type="SMART" id="SM00347">
    <property type="entry name" value="HTH_MARR"/>
    <property type="match status" value="1"/>
</dbReference>
<dbReference type="PROSITE" id="PS50995">
    <property type="entry name" value="HTH_MARR_2"/>
    <property type="match status" value="1"/>
</dbReference>
<dbReference type="Gene3D" id="1.10.10.10">
    <property type="entry name" value="Winged helix-like DNA-binding domain superfamily/Winged helix DNA-binding domain"/>
    <property type="match status" value="1"/>
</dbReference>
<dbReference type="Proteomes" id="UP001174932">
    <property type="component" value="Unassembled WGS sequence"/>
</dbReference>
<reference evidence="2" key="2">
    <citation type="submission" date="2023-07" db="EMBL/GenBank/DDBJ databases">
        <authorList>
            <person name="Shen H."/>
        </authorList>
    </citation>
    <scope>NUCLEOTIDE SEQUENCE</scope>
    <source>
        <strain evidence="2">TNR-22</strain>
    </source>
</reference>
<dbReference type="InterPro" id="IPR039422">
    <property type="entry name" value="MarR/SlyA-like"/>
</dbReference>
<protein>
    <submittedName>
        <fullName evidence="2">Homoprotocatechuate degradation operon regulator HpaR</fullName>
    </submittedName>
</protein>
<dbReference type="InterPro" id="IPR000835">
    <property type="entry name" value="HTH_MarR-typ"/>
</dbReference>
<evidence type="ECO:0000313" key="3">
    <source>
        <dbReference type="Proteomes" id="UP001174932"/>
    </source>
</evidence>
<dbReference type="PRINTS" id="PR00598">
    <property type="entry name" value="HTHMARR"/>
</dbReference>
<feature type="domain" description="HTH marR-type" evidence="1">
    <location>
        <begin position="20"/>
        <end position="152"/>
    </location>
</feature>
<reference evidence="2" key="1">
    <citation type="journal article" date="2015" name="Int. J. Syst. Evol. Microbiol.">
        <title>Rhizobium alvei sp. nov., isolated from a freshwater river.</title>
        <authorList>
            <person name="Sheu S.Y."/>
            <person name="Huang H.W."/>
            <person name="Young C.C."/>
            <person name="Chen W.M."/>
        </authorList>
    </citation>
    <scope>NUCLEOTIDE SEQUENCE</scope>
    <source>
        <strain evidence="2">TNR-22</strain>
    </source>
</reference>
<dbReference type="NCBIfam" id="TIGR02337">
    <property type="entry name" value="HpaR"/>
    <property type="match status" value="1"/>
</dbReference>
<dbReference type="Pfam" id="PF01047">
    <property type="entry name" value="MarR"/>
    <property type="match status" value="1"/>
</dbReference>
<accession>A0ABT8YQM0</accession>
<dbReference type="InterPro" id="IPR012712">
    <property type="entry name" value="HpaR/FarR"/>
</dbReference>
<dbReference type="RefSeq" id="WP_304377854.1">
    <property type="nucleotide sequence ID" value="NZ_JAUOZU010000014.1"/>
</dbReference>
<comment type="caution">
    <text evidence="2">The sequence shown here is derived from an EMBL/GenBank/DDBJ whole genome shotgun (WGS) entry which is preliminary data.</text>
</comment>
<dbReference type="InterPro" id="IPR036388">
    <property type="entry name" value="WH-like_DNA-bd_sf"/>
</dbReference>
<dbReference type="EMBL" id="JAUOZU010000014">
    <property type="protein sequence ID" value="MDO6965924.1"/>
    <property type="molecule type" value="Genomic_DNA"/>
</dbReference>
<proteinExistence type="predicted"/>